<dbReference type="PANTHER" id="PTHR43678:SF1">
    <property type="entry name" value="BETA-N-ACETYLHEXOSAMINIDASE"/>
    <property type="match status" value="1"/>
</dbReference>
<dbReference type="CDD" id="cd06564">
    <property type="entry name" value="GH20_DspB_LnbB-like"/>
    <property type="match status" value="1"/>
</dbReference>
<dbReference type="InterPro" id="IPR013320">
    <property type="entry name" value="ConA-like_dom_sf"/>
</dbReference>
<keyword evidence="2" id="KW-0378">Hydrolase</keyword>
<dbReference type="SUPFAM" id="SSF55545">
    <property type="entry name" value="beta-N-acetylhexosaminidase-like domain"/>
    <property type="match status" value="1"/>
</dbReference>
<evidence type="ECO:0000256" key="4">
    <source>
        <dbReference type="PIRSR" id="PIRSR625705-1"/>
    </source>
</evidence>
<dbReference type="Pfam" id="PF02838">
    <property type="entry name" value="Glyco_hydro_20b"/>
    <property type="match status" value="1"/>
</dbReference>
<accession>A0A1W2CQ20</accession>
<dbReference type="InterPro" id="IPR015882">
    <property type="entry name" value="HEX_bac_N"/>
</dbReference>
<dbReference type="PANTHER" id="PTHR43678">
    <property type="entry name" value="PUTATIVE (AFU_ORTHOLOGUE AFUA_2G00640)-RELATED"/>
    <property type="match status" value="1"/>
</dbReference>
<feature type="domain" description="Beta-hexosaminidase bacterial type N-terminal" evidence="6">
    <location>
        <begin position="132"/>
        <end position="259"/>
    </location>
</feature>
<evidence type="ECO:0000256" key="1">
    <source>
        <dbReference type="ARBA" id="ARBA00006285"/>
    </source>
</evidence>
<evidence type="ECO:0000259" key="5">
    <source>
        <dbReference type="Pfam" id="PF00728"/>
    </source>
</evidence>
<dbReference type="Gene3D" id="3.30.379.10">
    <property type="entry name" value="Chitobiase/beta-hexosaminidase domain 2-like"/>
    <property type="match status" value="1"/>
</dbReference>
<proteinExistence type="inferred from homology"/>
<evidence type="ECO:0000313" key="7">
    <source>
        <dbReference type="EMBL" id="SMC87313.1"/>
    </source>
</evidence>
<comment type="similarity">
    <text evidence="1">Belongs to the glycosyl hydrolase 20 family.</text>
</comment>
<dbReference type="InterPro" id="IPR025705">
    <property type="entry name" value="Beta_hexosaminidase_sua/sub"/>
</dbReference>
<keyword evidence="8" id="KW-1185">Reference proteome</keyword>
<sequence>MSFVFFKKVSTTIVGILFIATGVFAQEEKLNNADSVAFKAIISGLTFPDKIGQGTKRLNLPKVGSGYELSLYGSSKKPVIDVDGKVYQPLTDCEVQLVFKLKNKTNSRAYEFPHAIKVTGQFRPQSGVNKQPFVIPSLQEWNGGNGSFKLSANSRIIVSPEAKKLLAPAADIFLNELKELTGHSALTIATGKAKPGDIVLSIDPTLKNFGEEGYVMNIDQTVNISAAYYKGAFWGTRTVLQLLEQDPAHSRIVKGKTHDYPKFEVRGLVLDVARKFFTLDFLKHYVKMMAYYKMGDFHIHLNDNGFKQFFGNDWNKTYSAFRLESSTYPELTAKDGHYTKAEFKELQKTAQLYGMRVIPEIDVPAHSLAFTKVFPEIGSKAYGMDHLDINNPKTYEVIDNVFKEYIAGKDPVFVDPEVHIGTDEYAKKEAEGFRKFTDHYIRFVQGFGKKVRLWGALTHAQGNTPVTSSGVTMNAWYNGYADPKEMVRLGYDQISTPDGLLYIVPAAGYYYDFLNVKRLYESWEPNQIGKEVFLMGHPKIRGGMFAVWNDHVGNGITMKDVHQRVFPAMQVLAEKMWTGKTDQSNWDAFAKNKVNIGEGPGLNMRGTVDSPTADGLVLKDDLTAKGGNLNGNKSIELPLKEIGYPYSVSFTLKPAQGNKGDAILFKSENAKVFMQQNDGLRMGFSRENYTDLFEFVFAADKSYKIMLTGNEKGTWLYVDGALVQRMEGKKLSFETTDGKISRMQTLVFPLHHIGDTKNGFFGMISDLKVYNKRLNESDIADLNKI</sequence>
<evidence type="ECO:0000256" key="2">
    <source>
        <dbReference type="ARBA" id="ARBA00022801"/>
    </source>
</evidence>
<dbReference type="GO" id="GO:0004563">
    <property type="term" value="F:beta-N-acetylhexosaminidase activity"/>
    <property type="evidence" value="ECO:0007669"/>
    <property type="project" value="InterPro"/>
</dbReference>
<keyword evidence="3" id="KW-0326">Glycosidase</keyword>
<dbReference type="Pfam" id="PF00728">
    <property type="entry name" value="Glyco_hydro_20"/>
    <property type="match status" value="1"/>
</dbReference>
<dbReference type="InterPro" id="IPR052764">
    <property type="entry name" value="GH20_Enzymes"/>
</dbReference>
<reference evidence="7 8" key="1">
    <citation type="submission" date="2017-04" db="EMBL/GenBank/DDBJ databases">
        <authorList>
            <person name="Afonso C.L."/>
            <person name="Miller P.J."/>
            <person name="Scott M.A."/>
            <person name="Spackman E."/>
            <person name="Goraichik I."/>
            <person name="Dimitrov K.M."/>
            <person name="Suarez D.L."/>
            <person name="Swayne D.E."/>
        </authorList>
    </citation>
    <scope>NUCLEOTIDE SEQUENCE [LARGE SCALE GENOMIC DNA]</scope>
    <source>
        <strain evidence="7 8">DSM 19625</strain>
    </source>
</reference>
<dbReference type="InterPro" id="IPR015883">
    <property type="entry name" value="Glyco_hydro_20_cat"/>
</dbReference>
<dbReference type="GO" id="GO:0005975">
    <property type="term" value="P:carbohydrate metabolic process"/>
    <property type="evidence" value="ECO:0007669"/>
    <property type="project" value="InterPro"/>
</dbReference>
<dbReference type="EMBL" id="FWYB01000004">
    <property type="protein sequence ID" value="SMC87313.1"/>
    <property type="molecule type" value="Genomic_DNA"/>
</dbReference>
<dbReference type="SUPFAM" id="SSF49899">
    <property type="entry name" value="Concanavalin A-like lectins/glucanases"/>
    <property type="match status" value="1"/>
</dbReference>
<evidence type="ECO:0000313" key="8">
    <source>
        <dbReference type="Proteomes" id="UP000192678"/>
    </source>
</evidence>
<dbReference type="SUPFAM" id="SSF51445">
    <property type="entry name" value="(Trans)glycosidases"/>
    <property type="match status" value="1"/>
</dbReference>
<evidence type="ECO:0000259" key="6">
    <source>
        <dbReference type="Pfam" id="PF02838"/>
    </source>
</evidence>
<feature type="active site" description="Proton donor" evidence="4">
    <location>
        <position position="424"/>
    </location>
</feature>
<dbReference type="InterPro" id="IPR017853">
    <property type="entry name" value="GH"/>
</dbReference>
<feature type="domain" description="Glycoside hydrolase family 20 catalytic" evidence="5">
    <location>
        <begin position="263"/>
        <end position="579"/>
    </location>
</feature>
<dbReference type="Gene3D" id="2.60.120.200">
    <property type="match status" value="1"/>
</dbReference>
<dbReference type="InterPro" id="IPR029018">
    <property type="entry name" value="Hex-like_dom2"/>
</dbReference>
<dbReference type="STRING" id="475255.SAMN04488101_104188"/>
<dbReference type="PRINTS" id="PR00738">
    <property type="entry name" value="GLHYDRLASE20"/>
</dbReference>
<protein>
    <submittedName>
        <fullName evidence="7">Hexosaminidase</fullName>
    </submittedName>
</protein>
<gene>
    <name evidence="7" type="ORF">SAMN04488101_104188</name>
</gene>
<dbReference type="Gene3D" id="3.20.20.80">
    <property type="entry name" value="Glycosidases"/>
    <property type="match status" value="1"/>
</dbReference>
<dbReference type="AlphaFoldDB" id="A0A1W2CQ20"/>
<organism evidence="7 8">
    <name type="scientific">Pedobacter nyackensis</name>
    <dbReference type="NCBI Taxonomy" id="475255"/>
    <lineage>
        <taxon>Bacteria</taxon>
        <taxon>Pseudomonadati</taxon>
        <taxon>Bacteroidota</taxon>
        <taxon>Sphingobacteriia</taxon>
        <taxon>Sphingobacteriales</taxon>
        <taxon>Sphingobacteriaceae</taxon>
        <taxon>Pedobacter</taxon>
    </lineage>
</organism>
<evidence type="ECO:0000256" key="3">
    <source>
        <dbReference type="ARBA" id="ARBA00023295"/>
    </source>
</evidence>
<name>A0A1W2CQ20_9SPHI</name>
<dbReference type="Proteomes" id="UP000192678">
    <property type="component" value="Unassembled WGS sequence"/>
</dbReference>